<feature type="domain" description="GHMP kinase N-terminal" evidence="2">
    <location>
        <begin position="76"/>
        <end position="144"/>
    </location>
</feature>
<dbReference type="Gene3D" id="3.30.230.10">
    <property type="match status" value="1"/>
</dbReference>
<dbReference type="InterPro" id="IPR006204">
    <property type="entry name" value="GHMP_kinase_N_dom"/>
</dbReference>
<organism evidence="3 5">
    <name type="scientific">Aminobacter aminovorans</name>
    <name type="common">Chelatobacter heintzii</name>
    <dbReference type="NCBI Taxonomy" id="83263"/>
    <lineage>
        <taxon>Bacteria</taxon>
        <taxon>Pseudomonadati</taxon>
        <taxon>Pseudomonadota</taxon>
        <taxon>Alphaproteobacteria</taxon>
        <taxon>Hyphomicrobiales</taxon>
        <taxon>Phyllobacteriaceae</taxon>
        <taxon>Aminobacter</taxon>
    </lineage>
</organism>
<evidence type="ECO:0000313" key="5">
    <source>
        <dbReference type="Proteomes" id="UP000075755"/>
    </source>
</evidence>
<reference evidence="3 5" key="1">
    <citation type="submission" date="2016-03" db="EMBL/GenBank/DDBJ databases">
        <title>Complete genome of Aminobacter aminovorans KCTC 2477.</title>
        <authorList>
            <person name="Kim K.M."/>
        </authorList>
    </citation>
    <scope>NUCLEOTIDE SEQUENCE [LARGE SCALE GENOMIC DNA]</scope>
    <source>
        <strain evidence="3 5">KCTC 2477</strain>
    </source>
</reference>
<dbReference type="Pfam" id="PF00288">
    <property type="entry name" value="GHMP_kinases_N"/>
    <property type="match status" value="1"/>
</dbReference>
<dbReference type="GO" id="GO:0005524">
    <property type="term" value="F:ATP binding"/>
    <property type="evidence" value="ECO:0007669"/>
    <property type="project" value="InterPro"/>
</dbReference>
<dbReference type="AlphaFoldDB" id="A0AAC8YTG2"/>
<gene>
    <name evidence="3" type="ORF">AA2016_5083</name>
    <name evidence="4" type="ORF">FHS67_001935</name>
</gene>
<dbReference type="Proteomes" id="UP000577697">
    <property type="component" value="Unassembled WGS sequence"/>
</dbReference>
<dbReference type="InterPro" id="IPR014721">
    <property type="entry name" value="Ribsml_uS5_D2-typ_fold_subgr"/>
</dbReference>
<dbReference type="RefSeq" id="WP_067965042.1">
    <property type="nucleotide sequence ID" value="NZ_CP015005.1"/>
</dbReference>
<accession>A0AAC8YTG2</accession>
<dbReference type="KEGG" id="aak:AA2016_5083"/>
<name>A0AAC8YTG2_AMIAI</name>
<evidence type="ECO:0000259" key="2">
    <source>
        <dbReference type="Pfam" id="PF00288"/>
    </source>
</evidence>
<dbReference type="GO" id="GO:0016301">
    <property type="term" value="F:kinase activity"/>
    <property type="evidence" value="ECO:0007669"/>
    <property type="project" value="UniProtKB-KW"/>
</dbReference>
<proteinExistence type="predicted"/>
<dbReference type="PIRSF" id="PIRSF033887">
    <property type="entry name" value="PduX"/>
    <property type="match status" value="1"/>
</dbReference>
<dbReference type="EMBL" id="CP015005">
    <property type="protein sequence ID" value="AMS43991.1"/>
    <property type="molecule type" value="Genomic_DNA"/>
</dbReference>
<protein>
    <submittedName>
        <fullName evidence="4">Uncharacterized protein involved in propanediol utilization</fullName>
    </submittedName>
</protein>
<reference evidence="4 6" key="2">
    <citation type="submission" date="2020-08" db="EMBL/GenBank/DDBJ databases">
        <title>Genomic Encyclopedia of Type Strains, Phase IV (KMG-IV): sequencing the most valuable type-strain genomes for metagenomic binning, comparative biology and taxonomic classification.</title>
        <authorList>
            <person name="Goeker M."/>
        </authorList>
    </citation>
    <scope>NUCLEOTIDE SEQUENCE [LARGE SCALE GENOMIC DNA]</scope>
    <source>
        <strain evidence="4 6">DSM 10368</strain>
    </source>
</reference>
<dbReference type="EMBL" id="JACICB010000006">
    <property type="protein sequence ID" value="MBB3705620.1"/>
    <property type="molecule type" value="Genomic_DNA"/>
</dbReference>
<evidence type="ECO:0000313" key="4">
    <source>
        <dbReference type="EMBL" id="MBB3705620.1"/>
    </source>
</evidence>
<keyword evidence="6" id="KW-1185">Reference proteome</keyword>
<dbReference type="InterPro" id="IPR012363">
    <property type="entry name" value="PduX"/>
</dbReference>
<keyword evidence="1" id="KW-0808">Transferase</keyword>
<dbReference type="InterPro" id="IPR020568">
    <property type="entry name" value="Ribosomal_Su5_D2-typ_SF"/>
</dbReference>
<evidence type="ECO:0000313" key="6">
    <source>
        <dbReference type="Proteomes" id="UP000577697"/>
    </source>
</evidence>
<dbReference type="Proteomes" id="UP000075755">
    <property type="component" value="Chromosome"/>
</dbReference>
<keyword evidence="1" id="KW-0418">Kinase</keyword>
<evidence type="ECO:0000256" key="1">
    <source>
        <dbReference type="ARBA" id="ARBA00022777"/>
    </source>
</evidence>
<sequence>MPLVANDSERTMLAKPARGCAFGHHGELVQGVFEDDRGRLHRGLVTLPIDSLRSTAWIVLDESGKLGVEPPSREKALRAAQLALAHLGYPSLGGRLKIESDIPVGHGYGSSTADVVASTRAVAAALGARFLPSTSSRLAVAAEVASDAIAFETEALLFAQREGVVLEHFGGSLPPFVLVGFKGDATAGVDTLELVPARYSPEEIHLFRVLRGMVARSVRYQDAHLLGQAATMSARISQRHLPKPYFDVVVDFAAHHHAYGIQVAHSGSLFGLMLDAQSASRENIHTIIAALENRGFQDIGIFPINVEEGTHVL</sequence>
<evidence type="ECO:0000313" key="3">
    <source>
        <dbReference type="EMBL" id="AMS43991.1"/>
    </source>
</evidence>
<dbReference type="SUPFAM" id="SSF54211">
    <property type="entry name" value="Ribosomal protein S5 domain 2-like"/>
    <property type="match status" value="1"/>
</dbReference>